<feature type="region of interest" description="Disordered" evidence="1">
    <location>
        <begin position="113"/>
        <end position="132"/>
    </location>
</feature>
<evidence type="ECO:0000256" key="1">
    <source>
        <dbReference type="SAM" id="MobiDB-lite"/>
    </source>
</evidence>
<sequence>MEPQKATEPSPDGSRRSLEKKPEALALVGEDSDSDSGSDDLDDLLDEFEGPSKTATKPIKAGVQGTPKHDSAGSLDDDFARQLQLGMQDLLGEIQDSKELQDQFEHLVKELSDAASTGKATPSSSTAAVKPATVPANFQDRIKQTMERMKSSEAEVDAAVADSEGDDFLAEMLKQMQGAAGEGEGDEDFSKMLLTMMEQLTSKEILYEPMRELADKYPAWLSKNEGKEPQEDINRYREQYGVVKEIVAKFEEPEYRDENDKDRDYIIDRMQKMQAAGAPPTELMGEMGQGLDLPPDMDSNCTIS</sequence>
<gene>
    <name evidence="2" type="primary">PEX19</name>
    <name evidence="2" type="ORF">Q9L58_002459</name>
</gene>
<keyword evidence="3" id="KW-1185">Reference proteome</keyword>
<dbReference type="EMBL" id="JBBBZM010000021">
    <property type="protein sequence ID" value="KAL0638523.1"/>
    <property type="molecule type" value="Genomic_DNA"/>
</dbReference>
<proteinExistence type="predicted"/>
<organism evidence="2 3">
    <name type="scientific">Discina gigas</name>
    <dbReference type="NCBI Taxonomy" id="1032678"/>
    <lineage>
        <taxon>Eukaryota</taxon>
        <taxon>Fungi</taxon>
        <taxon>Dikarya</taxon>
        <taxon>Ascomycota</taxon>
        <taxon>Pezizomycotina</taxon>
        <taxon>Pezizomycetes</taxon>
        <taxon>Pezizales</taxon>
        <taxon>Discinaceae</taxon>
        <taxon>Discina</taxon>
    </lineage>
</organism>
<protein>
    <submittedName>
        <fullName evidence="2">Peroxisome chaperone and import receptor</fullName>
    </submittedName>
</protein>
<name>A0ABR3GRK8_9PEZI</name>
<feature type="compositionally biased region" description="Polar residues" evidence="1">
    <location>
        <begin position="114"/>
        <end position="127"/>
    </location>
</feature>
<feature type="compositionally biased region" description="Acidic residues" evidence="1">
    <location>
        <begin position="30"/>
        <end position="49"/>
    </location>
</feature>
<feature type="region of interest" description="Disordered" evidence="1">
    <location>
        <begin position="273"/>
        <end position="304"/>
    </location>
</feature>
<dbReference type="PANTHER" id="PTHR12774:SF2">
    <property type="entry name" value="PEROXISOMAL BIOGENESIS FACTOR 19"/>
    <property type="match status" value="1"/>
</dbReference>
<comment type="caution">
    <text evidence="2">The sequence shown here is derived from an EMBL/GenBank/DDBJ whole genome shotgun (WGS) entry which is preliminary data.</text>
</comment>
<keyword evidence="2" id="KW-0675">Receptor</keyword>
<dbReference type="PANTHER" id="PTHR12774">
    <property type="entry name" value="PEROXISOMAL BIOGENESIS FACTOR 19"/>
    <property type="match status" value="1"/>
</dbReference>
<dbReference type="InterPro" id="IPR006708">
    <property type="entry name" value="Pex19"/>
</dbReference>
<feature type="compositionally biased region" description="Basic and acidic residues" evidence="1">
    <location>
        <begin position="13"/>
        <end position="23"/>
    </location>
</feature>
<dbReference type="InterPro" id="IPR038322">
    <property type="entry name" value="Pex19_C_sf"/>
</dbReference>
<evidence type="ECO:0000313" key="2">
    <source>
        <dbReference type="EMBL" id="KAL0638523.1"/>
    </source>
</evidence>
<dbReference type="Pfam" id="PF04614">
    <property type="entry name" value="Pex19"/>
    <property type="match status" value="1"/>
</dbReference>
<reference evidence="2 3" key="1">
    <citation type="submission" date="2024-02" db="EMBL/GenBank/DDBJ databases">
        <title>Discinaceae phylogenomics.</title>
        <authorList>
            <person name="Dirks A.C."/>
            <person name="James T.Y."/>
        </authorList>
    </citation>
    <scope>NUCLEOTIDE SEQUENCE [LARGE SCALE GENOMIC DNA]</scope>
    <source>
        <strain evidence="2 3">ACD0624</strain>
    </source>
</reference>
<feature type="region of interest" description="Disordered" evidence="1">
    <location>
        <begin position="1"/>
        <end position="77"/>
    </location>
</feature>
<dbReference type="Proteomes" id="UP001447188">
    <property type="component" value="Unassembled WGS sequence"/>
</dbReference>
<evidence type="ECO:0000313" key="3">
    <source>
        <dbReference type="Proteomes" id="UP001447188"/>
    </source>
</evidence>
<accession>A0ABR3GRK8</accession>
<dbReference type="Gene3D" id="1.20.120.900">
    <property type="entry name" value="Pex19, mPTS binding domain"/>
    <property type="match status" value="1"/>
</dbReference>